<keyword evidence="1" id="KW-0808">Transferase</keyword>
<organism evidence="1">
    <name type="scientific">hydrocarbon metagenome</name>
    <dbReference type="NCBI Taxonomy" id="938273"/>
    <lineage>
        <taxon>unclassified sequences</taxon>
        <taxon>metagenomes</taxon>
        <taxon>ecological metagenomes</taxon>
    </lineage>
</organism>
<name>A0A0W8FPN1_9ZZZZ</name>
<gene>
    <name evidence="1" type="ORF">ASZ90_007648</name>
</gene>
<comment type="caution">
    <text evidence="1">The sequence shown here is derived from an EMBL/GenBank/DDBJ whole genome shotgun (WGS) entry which is preliminary data.</text>
</comment>
<dbReference type="GO" id="GO:0016740">
    <property type="term" value="F:transferase activity"/>
    <property type="evidence" value="ECO:0007669"/>
    <property type="project" value="UniProtKB-KW"/>
</dbReference>
<evidence type="ECO:0000313" key="1">
    <source>
        <dbReference type="EMBL" id="KUG22574.1"/>
    </source>
</evidence>
<protein>
    <submittedName>
        <fullName evidence="1">Bifunctional glycosyltransferase</fullName>
    </submittedName>
</protein>
<accession>A0A0W8FPN1</accession>
<proteinExistence type="predicted"/>
<dbReference type="EMBL" id="LNQE01000955">
    <property type="protein sequence ID" value="KUG22574.1"/>
    <property type="molecule type" value="Genomic_DNA"/>
</dbReference>
<sequence length="320" mass="37595">MNRFIQSGLNFILKQFDLILCECEQEWEREAFARLYESQIIKEAVLCLYPAEGIVFSKDRALQLHALLSSYLENVVSPAPLHILYRVSTSLHQKAYDEVIEMFSGKFSFTRQSSYASFKNDLVKLLESLHAQKVFFLVDDILVIEKFDINDFALLDTDKTVPSLRMGLNLKKCYTVQKEQPLPELMPNPDINDSKIFWKWDRGLYDWSYPLSVDGHYFSTQEITTMTKLINFSAPNTYEDQLQRFRRFFTIRTGVAYKKSKIVNIPCNKVQEVNKNIHGSIHQDFLLDKWMNGYQMDYRSMYGYINTSVHEEIPFGFIQR</sequence>
<reference evidence="1" key="1">
    <citation type="journal article" date="2015" name="Proc. Natl. Acad. Sci. U.S.A.">
        <title>Networks of energetic and metabolic interactions define dynamics in microbial communities.</title>
        <authorList>
            <person name="Embree M."/>
            <person name="Liu J.K."/>
            <person name="Al-Bassam M.M."/>
            <person name="Zengler K."/>
        </authorList>
    </citation>
    <scope>NUCLEOTIDE SEQUENCE</scope>
</reference>
<dbReference type="AlphaFoldDB" id="A0A0W8FPN1"/>